<dbReference type="InterPro" id="IPR054839">
    <property type="entry name" value="puhB_PGC"/>
</dbReference>
<organism evidence="3 4">
    <name type="scientific">Thiorhodovibrio winogradskyi</name>
    <dbReference type="NCBI Taxonomy" id="77007"/>
    <lineage>
        <taxon>Bacteria</taxon>
        <taxon>Pseudomonadati</taxon>
        <taxon>Pseudomonadota</taxon>
        <taxon>Gammaproteobacteria</taxon>
        <taxon>Chromatiales</taxon>
        <taxon>Chromatiaceae</taxon>
        <taxon>Thiorhodovibrio</taxon>
    </lineage>
</organism>
<feature type="region of interest" description="Disordered" evidence="1">
    <location>
        <begin position="196"/>
        <end position="243"/>
    </location>
</feature>
<gene>
    <name evidence="3" type="primary">puhB</name>
    <name evidence="3" type="ORF">Thiowin_00763</name>
</gene>
<keyword evidence="2" id="KW-1133">Transmembrane helix</keyword>
<sequence>MSEYEVEPVPGLPGLLPEGEELLWQGTPLWVPLAKRAFYVRSVLIYFGILILLRCAFILADGDGFVVALQSALWLGFLGLVAGSILTLLAWLYARSTIYSITSRRVVIRFGVVVPMAVNLPFKSIESAGLRVYNDGSGDIPLALVPSQKVNFLIMWPNVRPWHFSKAQPMLRALPEIESVAELLADALKAASAAEANAQSGYSSESGSEKDRQDDDSRQLESVTSSSGAEARATESLATSPSP</sequence>
<dbReference type="Proteomes" id="UP001432180">
    <property type="component" value="Chromosome"/>
</dbReference>
<keyword evidence="2" id="KW-0812">Transmembrane</keyword>
<evidence type="ECO:0000256" key="2">
    <source>
        <dbReference type="SAM" id="Phobius"/>
    </source>
</evidence>
<dbReference type="RefSeq" id="WP_328986392.1">
    <property type="nucleotide sequence ID" value="NZ_CP121472.1"/>
</dbReference>
<feature type="compositionally biased region" description="Basic and acidic residues" evidence="1">
    <location>
        <begin position="207"/>
        <end position="219"/>
    </location>
</feature>
<evidence type="ECO:0000313" key="4">
    <source>
        <dbReference type="Proteomes" id="UP001432180"/>
    </source>
</evidence>
<protein>
    <submittedName>
        <fullName evidence="3">PH domain-containing protein</fullName>
    </submittedName>
</protein>
<feature type="transmembrane region" description="Helical" evidence="2">
    <location>
        <begin position="38"/>
        <end position="60"/>
    </location>
</feature>
<dbReference type="NCBIfam" id="NF040894">
    <property type="entry name" value="puhB_PGC"/>
    <property type="match status" value="1"/>
</dbReference>
<feature type="transmembrane region" description="Helical" evidence="2">
    <location>
        <begin position="72"/>
        <end position="94"/>
    </location>
</feature>
<dbReference type="EMBL" id="CP121472">
    <property type="protein sequence ID" value="WPL15844.1"/>
    <property type="molecule type" value="Genomic_DNA"/>
</dbReference>
<accession>A0ABZ0S5K5</accession>
<keyword evidence="2" id="KW-0472">Membrane</keyword>
<keyword evidence="4" id="KW-1185">Reference proteome</keyword>
<name>A0ABZ0S5K5_9GAMM</name>
<evidence type="ECO:0000313" key="3">
    <source>
        <dbReference type="EMBL" id="WPL15844.1"/>
    </source>
</evidence>
<reference evidence="3 4" key="1">
    <citation type="journal article" date="2023" name="Microorganisms">
        <title>Thiorhodovibrio frisius and Trv. litoralis spp. nov., Two Novel Members from a Clade of Fastidious Purple Sulfur Bacteria That Exhibit Unique Red-Shifted Light-Harvesting Capabilities.</title>
        <authorList>
            <person name="Methner A."/>
            <person name="Kuzyk S.B."/>
            <person name="Petersen J."/>
            <person name="Bauer S."/>
            <person name="Brinkmann H."/>
            <person name="Sichau K."/>
            <person name="Wanner G."/>
            <person name="Wolf J."/>
            <person name="Neumann-Schaal M."/>
            <person name="Henke P."/>
            <person name="Tank M."/>
            <person name="Sproer C."/>
            <person name="Bunk B."/>
            <person name="Overmann J."/>
        </authorList>
    </citation>
    <scope>NUCLEOTIDE SEQUENCE [LARGE SCALE GENOMIC DNA]</scope>
    <source>
        <strain evidence="3 4">DSM 6702</strain>
    </source>
</reference>
<evidence type="ECO:0000256" key="1">
    <source>
        <dbReference type="SAM" id="MobiDB-lite"/>
    </source>
</evidence>
<proteinExistence type="predicted"/>